<comment type="cofactor">
    <cofactor evidence="13">
        <name>Mg(2+)</name>
        <dbReference type="ChEBI" id="CHEBI:18420"/>
    </cofactor>
</comment>
<gene>
    <name evidence="15" type="ORF">Nepgr_026411</name>
</gene>
<protein>
    <recommendedName>
        <fullName evidence="2 13">Mitogen-activated protein kinase</fullName>
        <ecNumber evidence="2 13">2.7.11.24</ecNumber>
    </recommendedName>
</protein>
<keyword evidence="16" id="KW-1185">Reference proteome</keyword>
<dbReference type="AlphaFoldDB" id="A0AAD3Y0J1"/>
<keyword evidence="7 13" id="KW-0418">Kinase</keyword>
<evidence type="ECO:0000313" key="15">
    <source>
        <dbReference type="EMBL" id="GMH24568.1"/>
    </source>
</evidence>
<evidence type="ECO:0000256" key="6">
    <source>
        <dbReference type="ARBA" id="ARBA00022741"/>
    </source>
</evidence>
<sequence>MNCQDQSGEESFLKKSLFSFGGKEMAMVVDHSNGAKNGYAVRSQGKHCFKVGQIMFEVDWKYVPIKVLGRGAYGVVCSSFRRDANEIVAIKKINNIFENPIDALRTLREVKLLRNIRHEKVIALKDIMMPTHKTSFKDMYLVYELMDTDLNQIIKSPQPLSNHHCKYFMFQLLQGLQYLHSANILHRDLKPANLLVNANCDLKICDFGLARTAKCDGKFMTEYVVTRWYRAPELLLCCDYYGSSVDVWSAGCIFAEIIGRKPIFPGTESLNQLKLIIDVLGTQHISDLDFITNPRAMRYIRSLPYSKGIGLSCLFPHADPLAIDLLQRMFVFDPSKRITVTEALQHPFMADLYDPMLNPPAPFPFDFDIDDNLGEEKIRKLMWSEMLYYHPEARS</sequence>
<dbReference type="PROSITE" id="PS00107">
    <property type="entry name" value="PROTEIN_KINASE_ATP"/>
    <property type="match status" value="1"/>
</dbReference>
<dbReference type="GO" id="GO:0005524">
    <property type="term" value="F:ATP binding"/>
    <property type="evidence" value="ECO:0007669"/>
    <property type="project" value="UniProtKB-UniRule"/>
</dbReference>
<evidence type="ECO:0000256" key="3">
    <source>
        <dbReference type="ARBA" id="ARBA00022527"/>
    </source>
</evidence>
<evidence type="ECO:0000256" key="12">
    <source>
        <dbReference type="RuleBase" id="RU000304"/>
    </source>
</evidence>
<keyword evidence="8 11" id="KW-0067">ATP-binding</keyword>
<dbReference type="Gene3D" id="1.10.510.10">
    <property type="entry name" value="Transferase(Phosphotransferase) domain 1"/>
    <property type="match status" value="1"/>
</dbReference>
<dbReference type="InterPro" id="IPR003527">
    <property type="entry name" value="MAP_kinase_CS"/>
</dbReference>
<comment type="similarity">
    <text evidence="13">Belongs to the protein kinase superfamily. Ser/Thr protein kinase family. MAP kinase subfamily.</text>
</comment>
<dbReference type="GO" id="GO:0004707">
    <property type="term" value="F:MAP kinase activity"/>
    <property type="evidence" value="ECO:0007669"/>
    <property type="project" value="UniProtKB-EC"/>
</dbReference>
<comment type="catalytic activity">
    <reaction evidence="10">
        <text>L-seryl-[protein] + ATP = O-phospho-L-seryl-[protein] + ADP + H(+)</text>
        <dbReference type="Rhea" id="RHEA:17989"/>
        <dbReference type="Rhea" id="RHEA-COMP:9863"/>
        <dbReference type="Rhea" id="RHEA-COMP:11604"/>
        <dbReference type="ChEBI" id="CHEBI:15378"/>
        <dbReference type="ChEBI" id="CHEBI:29999"/>
        <dbReference type="ChEBI" id="CHEBI:30616"/>
        <dbReference type="ChEBI" id="CHEBI:83421"/>
        <dbReference type="ChEBI" id="CHEBI:456216"/>
        <dbReference type="EC" id="2.7.11.24"/>
    </reaction>
</comment>
<feature type="domain" description="Protein kinase" evidence="14">
    <location>
        <begin position="62"/>
        <end position="349"/>
    </location>
</feature>
<dbReference type="InterPro" id="IPR050117">
    <property type="entry name" value="MAPK"/>
</dbReference>
<evidence type="ECO:0000256" key="1">
    <source>
        <dbReference type="ARBA" id="ARBA00008832"/>
    </source>
</evidence>
<dbReference type="InterPro" id="IPR011009">
    <property type="entry name" value="Kinase-like_dom_sf"/>
</dbReference>
<dbReference type="PANTHER" id="PTHR24055">
    <property type="entry name" value="MITOGEN-ACTIVATED PROTEIN KINASE"/>
    <property type="match status" value="1"/>
</dbReference>
<evidence type="ECO:0000256" key="2">
    <source>
        <dbReference type="ARBA" id="ARBA00012411"/>
    </source>
</evidence>
<dbReference type="SMART" id="SM00220">
    <property type="entry name" value="S_TKc"/>
    <property type="match status" value="1"/>
</dbReference>
<evidence type="ECO:0000256" key="9">
    <source>
        <dbReference type="ARBA" id="ARBA00047592"/>
    </source>
</evidence>
<dbReference type="PROSITE" id="PS50011">
    <property type="entry name" value="PROTEIN_KINASE_DOM"/>
    <property type="match status" value="1"/>
</dbReference>
<evidence type="ECO:0000256" key="7">
    <source>
        <dbReference type="ARBA" id="ARBA00022777"/>
    </source>
</evidence>
<evidence type="ECO:0000256" key="5">
    <source>
        <dbReference type="ARBA" id="ARBA00022679"/>
    </source>
</evidence>
<keyword evidence="4" id="KW-0597">Phosphoprotein</keyword>
<evidence type="ECO:0000313" key="16">
    <source>
        <dbReference type="Proteomes" id="UP001279734"/>
    </source>
</evidence>
<evidence type="ECO:0000256" key="4">
    <source>
        <dbReference type="ARBA" id="ARBA00022553"/>
    </source>
</evidence>
<dbReference type="PROSITE" id="PS01351">
    <property type="entry name" value="MAPK"/>
    <property type="match status" value="1"/>
</dbReference>
<evidence type="ECO:0000256" key="8">
    <source>
        <dbReference type="ARBA" id="ARBA00022840"/>
    </source>
</evidence>
<dbReference type="FunFam" id="3.30.200.20:FF:000046">
    <property type="entry name" value="Mitogen-activated protein kinase"/>
    <property type="match status" value="1"/>
</dbReference>
<name>A0AAD3Y0J1_NEPGR</name>
<evidence type="ECO:0000256" key="11">
    <source>
        <dbReference type="PROSITE-ProRule" id="PRU10141"/>
    </source>
</evidence>
<keyword evidence="6 11" id="KW-0547">Nucleotide-binding</keyword>
<dbReference type="InterPro" id="IPR000719">
    <property type="entry name" value="Prot_kinase_dom"/>
</dbReference>
<dbReference type="InterPro" id="IPR017441">
    <property type="entry name" value="Protein_kinase_ATP_BS"/>
</dbReference>
<keyword evidence="13" id="KW-0460">Magnesium</keyword>
<evidence type="ECO:0000256" key="13">
    <source>
        <dbReference type="RuleBase" id="RU361165"/>
    </source>
</evidence>
<dbReference type="Proteomes" id="UP001279734">
    <property type="component" value="Unassembled WGS sequence"/>
</dbReference>
<dbReference type="Gene3D" id="3.30.200.20">
    <property type="entry name" value="Phosphorylase Kinase, domain 1"/>
    <property type="match status" value="1"/>
</dbReference>
<dbReference type="InterPro" id="IPR008271">
    <property type="entry name" value="Ser/Thr_kinase_AS"/>
</dbReference>
<comment type="caution">
    <text evidence="15">The sequence shown here is derived from an EMBL/GenBank/DDBJ whole genome shotgun (WGS) entry which is preliminary data.</text>
</comment>
<accession>A0AAD3Y0J1</accession>
<comment type="similarity">
    <text evidence="1">Belongs to the protein kinase superfamily. CMGC Ser/Thr protein kinase family. MAP kinase subfamily.</text>
</comment>
<reference evidence="15" key="1">
    <citation type="submission" date="2023-05" db="EMBL/GenBank/DDBJ databases">
        <title>Nepenthes gracilis genome sequencing.</title>
        <authorList>
            <person name="Fukushima K."/>
        </authorList>
    </citation>
    <scope>NUCLEOTIDE SEQUENCE</scope>
    <source>
        <strain evidence="15">SING2019-196</strain>
    </source>
</reference>
<dbReference type="EC" id="2.7.11.24" evidence="2 13"/>
<organism evidence="15 16">
    <name type="scientific">Nepenthes gracilis</name>
    <name type="common">Slender pitcher plant</name>
    <dbReference type="NCBI Taxonomy" id="150966"/>
    <lineage>
        <taxon>Eukaryota</taxon>
        <taxon>Viridiplantae</taxon>
        <taxon>Streptophyta</taxon>
        <taxon>Embryophyta</taxon>
        <taxon>Tracheophyta</taxon>
        <taxon>Spermatophyta</taxon>
        <taxon>Magnoliopsida</taxon>
        <taxon>eudicotyledons</taxon>
        <taxon>Gunneridae</taxon>
        <taxon>Pentapetalae</taxon>
        <taxon>Caryophyllales</taxon>
        <taxon>Nepenthaceae</taxon>
        <taxon>Nepenthes</taxon>
    </lineage>
</organism>
<dbReference type="Pfam" id="PF00069">
    <property type="entry name" value="Pkinase"/>
    <property type="match status" value="1"/>
</dbReference>
<dbReference type="FunFam" id="1.10.510.10:FF:000206">
    <property type="entry name" value="Mitogen-activated protein kinase"/>
    <property type="match status" value="1"/>
</dbReference>
<keyword evidence="5 13" id="KW-0808">Transferase</keyword>
<keyword evidence="3 12" id="KW-0723">Serine/threonine-protein kinase</keyword>
<proteinExistence type="inferred from homology"/>
<dbReference type="SUPFAM" id="SSF56112">
    <property type="entry name" value="Protein kinase-like (PK-like)"/>
    <property type="match status" value="1"/>
</dbReference>
<comment type="catalytic activity">
    <reaction evidence="9 13">
        <text>L-threonyl-[protein] + ATP = O-phospho-L-threonyl-[protein] + ADP + H(+)</text>
        <dbReference type="Rhea" id="RHEA:46608"/>
        <dbReference type="Rhea" id="RHEA-COMP:11060"/>
        <dbReference type="Rhea" id="RHEA-COMP:11605"/>
        <dbReference type="ChEBI" id="CHEBI:15378"/>
        <dbReference type="ChEBI" id="CHEBI:30013"/>
        <dbReference type="ChEBI" id="CHEBI:30616"/>
        <dbReference type="ChEBI" id="CHEBI:61977"/>
        <dbReference type="ChEBI" id="CHEBI:456216"/>
        <dbReference type="EC" id="2.7.11.24"/>
    </reaction>
</comment>
<feature type="binding site" evidence="11">
    <location>
        <position position="92"/>
    </location>
    <ligand>
        <name>ATP</name>
        <dbReference type="ChEBI" id="CHEBI:30616"/>
    </ligand>
</feature>
<evidence type="ECO:0000259" key="14">
    <source>
        <dbReference type="PROSITE" id="PS50011"/>
    </source>
</evidence>
<evidence type="ECO:0000256" key="10">
    <source>
        <dbReference type="ARBA" id="ARBA00048312"/>
    </source>
</evidence>
<dbReference type="EMBL" id="BSYO01000028">
    <property type="protein sequence ID" value="GMH24568.1"/>
    <property type="molecule type" value="Genomic_DNA"/>
</dbReference>
<dbReference type="PROSITE" id="PS00108">
    <property type="entry name" value="PROTEIN_KINASE_ST"/>
    <property type="match status" value="1"/>
</dbReference>
<comment type="activity regulation">
    <text evidence="13">Activated by threonine and tyrosine phosphorylation.</text>
</comment>